<dbReference type="EMBL" id="QWIJ01000149">
    <property type="protein sequence ID" value="RMX86774.1"/>
    <property type="molecule type" value="Genomic_DNA"/>
</dbReference>
<dbReference type="EMBL" id="QWIL01000063">
    <property type="protein sequence ID" value="RMY24844.1"/>
    <property type="molecule type" value="Genomic_DNA"/>
</dbReference>
<gene>
    <name evidence="7" type="ORF">D0866_04489</name>
    <name evidence="6" type="ORF">D0867_01105</name>
    <name evidence="5" type="ORF">D0868_01715</name>
    <name evidence="4" type="ORF">D0869_02836</name>
</gene>
<dbReference type="Pfam" id="PF23742">
    <property type="entry name" value="VBS_C3G9"/>
    <property type="match status" value="1"/>
</dbReference>
<protein>
    <recommendedName>
        <fullName evidence="3">GIT Spa2 homology (SHD) domain-containing protein</fullName>
    </recommendedName>
</protein>
<feature type="domain" description="GIT Spa2 homology (SHD)" evidence="3">
    <location>
        <begin position="137"/>
        <end position="167"/>
    </location>
</feature>
<dbReference type="PANTHER" id="PTHR21601:SF0">
    <property type="entry name" value="PROTEIN SPA2-RELATED"/>
    <property type="match status" value="1"/>
</dbReference>
<feature type="compositionally biased region" description="Polar residues" evidence="2">
    <location>
        <begin position="315"/>
        <end position="327"/>
    </location>
</feature>
<feature type="domain" description="GIT Spa2 homology (SHD)" evidence="3">
    <location>
        <begin position="191"/>
        <end position="221"/>
    </location>
</feature>
<proteinExistence type="predicted"/>
<feature type="region of interest" description="Disordered" evidence="2">
    <location>
        <begin position="1"/>
        <end position="107"/>
    </location>
</feature>
<evidence type="ECO:0000256" key="1">
    <source>
        <dbReference type="SAM" id="Coils"/>
    </source>
</evidence>
<feature type="compositionally biased region" description="Low complexity" evidence="2">
    <location>
        <begin position="63"/>
        <end position="82"/>
    </location>
</feature>
<name>A0A3M7B7H6_HORWE</name>
<dbReference type="EMBL" id="QWIM01000363">
    <property type="protein sequence ID" value="RMY35607.1"/>
    <property type="molecule type" value="Genomic_DNA"/>
</dbReference>
<feature type="region of interest" description="Disordered" evidence="2">
    <location>
        <begin position="826"/>
        <end position="924"/>
    </location>
</feature>
<dbReference type="PANTHER" id="PTHR21601">
    <property type="entry name" value="SPA2 PROTEIN"/>
    <property type="match status" value="1"/>
</dbReference>
<dbReference type="InterPro" id="IPR039892">
    <property type="entry name" value="Spa2/Sph1"/>
</dbReference>
<feature type="compositionally biased region" description="Polar residues" evidence="2">
    <location>
        <begin position="829"/>
        <end position="856"/>
    </location>
</feature>
<keyword evidence="1" id="KW-0175">Coiled coil</keyword>
<feature type="coiled-coil region" evidence="1">
    <location>
        <begin position="506"/>
        <end position="631"/>
    </location>
</feature>
<feature type="compositionally biased region" description="Basic and acidic residues" evidence="2">
    <location>
        <begin position="96"/>
        <end position="107"/>
    </location>
</feature>
<dbReference type="Pfam" id="PF08518">
    <property type="entry name" value="GIT_SHD"/>
    <property type="match status" value="2"/>
</dbReference>
<feature type="compositionally biased region" description="Pro residues" evidence="2">
    <location>
        <begin position="261"/>
        <end position="279"/>
    </location>
</feature>
<evidence type="ECO:0000313" key="10">
    <source>
        <dbReference type="Proteomes" id="UP000281245"/>
    </source>
</evidence>
<feature type="compositionally biased region" description="Polar residues" evidence="2">
    <location>
        <begin position="350"/>
        <end position="361"/>
    </location>
</feature>
<accession>A0A3M7B7H6</accession>
<feature type="region of interest" description="Disordered" evidence="2">
    <location>
        <begin position="222"/>
        <end position="412"/>
    </location>
</feature>
<dbReference type="InterPro" id="IPR013724">
    <property type="entry name" value="GIT_SHD"/>
</dbReference>
<dbReference type="Proteomes" id="UP000282582">
    <property type="component" value="Unassembled WGS sequence"/>
</dbReference>
<dbReference type="AlphaFoldDB" id="A0A3M7B7H6"/>
<feature type="compositionally biased region" description="Polar residues" evidence="2">
    <location>
        <begin position="230"/>
        <end position="240"/>
    </location>
</feature>
<comment type="caution">
    <text evidence="7">The sequence shown here is derived from an EMBL/GenBank/DDBJ whole genome shotgun (WGS) entry which is preliminary data.</text>
</comment>
<evidence type="ECO:0000313" key="6">
    <source>
        <dbReference type="EMBL" id="RMY24844.1"/>
    </source>
</evidence>
<dbReference type="GO" id="GO:0005078">
    <property type="term" value="F:MAP-kinase scaffold activity"/>
    <property type="evidence" value="ECO:0007669"/>
    <property type="project" value="TreeGrafter"/>
</dbReference>
<evidence type="ECO:0000259" key="3">
    <source>
        <dbReference type="SMART" id="SM00555"/>
    </source>
</evidence>
<dbReference type="InterPro" id="IPR056439">
    <property type="entry name" value="VBS_C3G9"/>
</dbReference>
<sequence>MAMNRPPQPGPPQFSPRSMNSSDSYGFPPAPHGGAARPPPPNSPPGSNHPSGSTASTEVSRPSVSGSSFNRPPSSASSVARSSDGRMGFGGPASRDSGRSTFKPDMEDQLQRHYHVLKGFLSASLRDEKGNIKPNKARDKLLRLSVTQFMELSTDVYDELVRREDERLGRVPNVPRSLPPKQTFHPKRNQARQKLSTLPVERFKQLATDVFYELERRIPRFAGGDIDRPMSTSSNRSRAQSRAGGRPPGPPGPPGAYRGPPSGPGRPPMGPNGMPPPNAPYQSFRPASPGAGQMPARPPTGSSESSSFGRPLPKTFQSNTIVPNKSTMVEDDDVDDGEAEDAFGLEKSLSGISNERFSKATSPGVGSAEDKEKIQAQEAEIQALKERLEKAEGSTSDRDQEMTNLREGLQQKEVELDRIRSDGQGHEDRLTSERGEWRSLQEELERKHLDAQQLNESLQRELDQLKMSKESDESGLRSVHEVELESLRTELGNSHRITIGDLRAQLDNVHDQTDDLHQQLQTHQAENEELRAQLQNAQQLQTTSSNGSEEQSRRIELLETELANQEKLTNDVRDEAMMYLQEMRDLSRQNDQAFEEEERLVARVSELEREIEQWRQRYAKVKAQNKSLRASTMGLNLAAAFDSGSLVRKEGVMHEAGLVRDVDVTRFQMSVDELLKVARQPATEPMLESVKGVVLCVQSITSAVGTDGYPTPSPSPMSPSGQRTVAMDSASKLKARVTGTANSLITATKQHASSLGLSPVALLDAAASNLTASVVELIKAVGIKPSPKHELASDDDDSHENNLLSDHHRRMESFYDDTLSPAEAGFSVGVSSPSSTAQIHSPSPPASTLSQPHHQTSSSPASEPPKPAPLNVLGRSNTTKKTNGWFGGWGRKASVDETPAPVTPTINGNAAQAAGGDGEYDPYR</sequence>
<organism evidence="7 9">
    <name type="scientific">Hortaea werneckii</name>
    <name type="common">Black yeast</name>
    <name type="synonym">Cladosporium werneckii</name>
    <dbReference type="NCBI Taxonomy" id="91943"/>
    <lineage>
        <taxon>Eukaryota</taxon>
        <taxon>Fungi</taxon>
        <taxon>Dikarya</taxon>
        <taxon>Ascomycota</taxon>
        <taxon>Pezizomycotina</taxon>
        <taxon>Dothideomycetes</taxon>
        <taxon>Dothideomycetidae</taxon>
        <taxon>Mycosphaerellales</taxon>
        <taxon>Teratosphaeriaceae</taxon>
        <taxon>Hortaea</taxon>
    </lineage>
</organism>
<dbReference type="VEuPathDB" id="FungiDB:BTJ68_03934"/>
<dbReference type="GO" id="GO:1902716">
    <property type="term" value="C:cell cortex of growing cell tip"/>
    <property type="evidence" value="ECO:0007669"/>
    <property type="project" value="TreeGrafter"/>
</dbReference>
<feature type="region of interest" description="Disordered" evidence="2">
    <location>
        <begin position="171"/>
        <end position="194"/>
    </location>
</feature>
<evidence type="ECO:0000313" key="9">
    <source>
        <dbReference type="Proteomes" id="UP000276864"/>
    </source>
</evidence>
<dbReference type="EMBL" id="QWIK01000080">
    <property type="protein sequence ID" value="RMY13967.1"/>
    <property type="molecule type" value="Genomic_DNA"/>
</dbReference>
<evidence type="ECO:0000313" key="7">
    <source>
        <dbReference type="EMBL" id="RMY35607.1"/>
    </source>
</evidence>
<feature type="compositionally biased region" description="Basic and acidic residues" evidence="2">
    <location>
        <begin position="383"/>
        <end position="401"/>
    </location>
</feature>
<feature type="compositionally biased region" description="Pro residues" evidence="2">
    <location>
        <begin position="1"/>
        <end position="14"/>
    </location>
</feature>
<evidence type="ECO:0000313" key="8">
    <source>
        <dbReference type="Proteomes" id="UP000271337"/>
    </source>
</evidence>
<dbReference type="SMART" id="SM00555">
    <property type="entry name" value="GIT"/>
    <property type="match status" value="2"/>
</dbReference>
<dbReference type="Proteomes" id="UP000271337">
    <property type="component" value="Unassembled WGS sequence"/>
</dbReference>
<feature type="compositionally biased region" description="Acidic residues" evidence="2">
    <location>
        <begin position="329"/>
        <end position="343"/>
    </location>
</feature>
<evidence type="ECO:0000256" key="2">
    <source>
        <dbReference type="SAM" id="MobiDB-lite"/>
    </source>
</evidence>
<dbReference type="Proteomes" id="UP000281245">
    <property type="component" value="Unassembled WGS sequence"/>
</dbReference>
<evidence type="ECO:0000313" key="11">
    <source>
        <dbReference type="Proteomes" id="UP000282582"/>
    </source>
</evidence>
<dbReference type="OrthoDB" id="5588096at2759"/>
<dbReference type="Proteomes" id="UP000276864">
    <property type="component" value="Unassembled WGS sequence"/>
</dbReference>
<evidence type="ECO:0000313" key="4">
    <source>
        <dbReference type="EMBL" id="RMX86774.1"/>
    </source>
</evidence>
<reference evidence="8 9" key="1">
    <citation type="journal article" date="2018" name="BMC Genomics">
        <title>Genomic evidence for intraspecific hybridization in a clonal and extremely halotolerant yeast.</title>
        <authorList>
            <person name="Gostincar C."/>
            <person name="Stajich J.E."/>
            <person name="Zupancic J."/>
            <person name="Zalar P."/>
            <person name="Gunde-Cimerman N."/>
        </authorList>
    </citation>
    <scope>NUCLEOTIDE SEQUENCE [LARGE SCALE GENOMIC DNA]</scope>
    <source>
        <strain evidence="7 9">EXF-6651</strain>
        <strain evidence="5 11">EXF-6654</strain>
        <strain evidence="4 10">EXF-6656</strain>
        <strain evidence="6 8">EXF-6669</strain>
    </source>
</reference>
<evidence type="ECO:0000313" key="5">
    <source>
        <dbReference type="EMBL" id="RMY13967.1"/>
    </source>
</evidence>
<dbReference type="GO" id="GO:0005826">
    <property type="term" value="C:actomyosin contractile ring"/>
    <property type="evidence" value="ECO:0007669"/>
    <property type="project" value="TreeGrafter"/>
</dbReference>